<dbReference type="EMBL" id="CAJVPJ010000142">
    <property type="protein sequence ID" value="CAG8485063.1"/>
    <property type="molecule type" value="Genomic_DNA"/>
</dbReference>
<accession>A0A9N8WIZ8</accession>
<dbReference type="AlphaFoldDB" id="A0A9N8WIZ8"/>
<evidence type="ECO:0000313" key="2">
    <source>
        <dbReference type="Proteomes" id="UP000789572"/>
    </source>
</evidence>
<keyword evidence="2" id="KW-1185">Reference proteome</keyword>
<organism evidence="1 2">
    <name type="scientific">Paraglomus occultum</name>
    <dbReference type="NCBI Taxonomy" id="144539"/>
    <lineage>
        <taxon>Eukaryota</taxon>
        <taxon>Fungi</taxon>
        <taxon>Fungi incertae sedis</taxon>
        <taxon>Mucoromycota</taxon>
        <taxon>Glomeromycotina</taxon>
        <taxon>Glomeromycetes</taxon>
        <taxon>Paraglomerales</taxon>
        <taxon>Paraglomeraceae</taxon>
        <taxon>Paraglomus</taxon>
    </lineage>
</organism>
<protein>
    <submittedName>
        <fullName evidence="1">3382_t:CDS:1</fullName>
    </submittedName>
</protein>
<proteinExistence type="predicted"/>
<gene>
    <name evidence="1" type="ORF">POCULU_LOCUS1756</name>
</gene>
<dbReference type="Proteomes" id="UP000789572">
    <property type="component" value="Unassembled WGS sequence"/>
</dbReference>
<sequence>MTSFLLNRICNTNLINPRFTKGSLSFLRTSSSSASVPFMITSTQRQRLYDLNYTRSEIDSLLPEQALHILSHDLSPESYGAFVRATYRSKKQNVELEVPEVIQLGGVETGLVLTSTREEERQVVEREENRWTIVETVEKNKRKTIG</sequence>
<dbReference type="OrthoDB" id="2430141at2759"/>
<name>A0A9N8WIZ8_9GLOM</name>
<comment type="caution">
    <text evidence="1">The sequence shown here is derived from an EMBL/GenBank/DDBJ whole genome shotgun (WGS) entry which is preliminary data.</text>
</comment>
<evidence type="ECO:0000313" key="1">
    <source>
        <dbReference type="EMBL" id="CAG8485063.1"/>
    </source>
</evidence>
<reference evidence="1" key="1">
    <citation type="submission" date="2021-06" db="EMBL/GenBank/DDBJ databases">
        <authorList>
            <person name="Kallberg Y."/>
            <person name="Tangrot J."/>
            <person name="Rosling A."/>
        </authorList>
    </citation>
    <scope>NUCLEOTIDE SEQUENCE</scope>
    <source>
        <strain evidence="1">IA702</strain>
    </source>
</reference>